<dbReference type="OrthoDB" id="688481at2759"/>
<organism evidence="1 2">
    <name type="scientific">Artemisia annua</name>
    <name type="common">Sweet wormwood</name>
    <dbReference type="NCBI Taxonomy" id="35608"/>
    <lineage>
        <taxon>Eukaryota</taxon>
        <taxon>Viridiplantae</taxon>
        <taxon>Streptophyta</taxon>
        <taxon>Embryophyta</taxon>
        <taxon>Tracheophyta</taxon>
        <taxon>Spermatophyta</taxon>
        <taxon>Magnoliopsida</taxon>
        <taxon>eudicotyledons</taxon>
        <taxon>Gunneridae</taxon>
        <taxon>Pentapetalae</taxon>
        <taxon>asterids</taxon>
        <taxon>campanulids</taxon>
        <taxon>Asterales</taxon>
        <taxon>Asteraceae</taxon>
        <taxon>Asteroideae</taxon>
        <taxon>Anthemideae</taxon>
        <taxon>Artemisiinae</taxon>
        <taxon>Artemisia</taxon>
    </lineage>
</organism>
<reference evidence="1 2" key="1">
    <citation type="journal article" date="2018" name="Mol. Plant">
        <title>The genome of Artemisia annua provides insight into the evolution of Asteraceae family and artemisinin biosynthesis.</title>
        <authorList>
            <person name="Shen Q."/>
            <person name="Zhang L."/>
            <person name="Liao Z."/>
            <person name="Wang S."/>
            <person name="Yan T."/>
            <person name="Shi P."/>
            <person name="Liu M."/>
            <person name="Fu X."/>
            <person name="Pan Q."/>
            <person name="Wang Y."/>
            <person name="Lv Z."/>
            <person name="Lu X."/>
            <person name="Zhang F."/>
            <person name="Jiang W."/>
            <person name="Ma Y."/>
            <person name="Chen M."/>
            <person name="Hao X."/>
            <person name="Li L."/>
            <person name="Tang Y."/>
            <person name="Lv G."/>
            <person name="Zhou Y."/>
            <person name="Sun X."/>
            <person name="Brodelius P.E."/>
            <person name="Rose J.K.C."/>
            <person name="Tang K."/>
        </authorList>
    </citation>
    <scope>NUCLEOTIDE SEQUENCE [LARGE SCALE GENOMIC DNA]</scope>
    <source>
        <strain evidence="2">cv. Huhao1</strain>
        <tissue evidence="1">Leaf</tissue>
    </source>
</reference>
<dbReference type="STRING" id="35608.A0A2U1PNQ3"/>
<dbReference type="AlphaFoldDB" id="A0A2U1PNQ3"/>
<proteinExistence type="predicted"/>
<dbReference type="PANTHER" id="PTHR27006">
    <property type="entry name" value="PROMASTIGOTE SURFACE ANTIGEN PROTEIN PSA"/>
    <property type="match status" value="1"/>
</dbReference>
<dbReference type="PANTHER" id="PTHR27006:SF606">
    <property type="entry name" value="INTERLEUKIN-1 RECEPTOR-ASSOCIATED KINASE 4"/>
    <property type="match status" value="1"/>
</dbReference>
<evidence type="ECO:0000313" key="2">
    <source>
        <dbReference type="Proteomes" id="UP000245207"/>
    </source>
</evidence>
<gene>
    <name evidence="1" type="ORF">CTI12_AA035590</name>
</gene>
<evidence type="ECO:0000313" key="1">
    <source>
        <dbReference type="EMBL" id="PWA87403.1"/>
    </source>
</evidence>
<keyword evidence="2" id="KW-1185">Reference proteome</keyword>
<keyword evidence="1" id="KW-0418">Kinase</keyword>
<name>A0A2U1PNQ3_ARTAN</name>
<keyword evidence="1" id="KW-0808">Transferase</keyword>
<comment type="caution">
    <text evidence="1">The sequence shown here is derived from an EMBL/GenBank/DDBJ whole genome shotgun (WGS) entry which is preliminary data.</text>
</comment>
<dbReference type="EMBL" id="PKPP01000917">
    <property type="protein sequence ID" value="PWA87403.1"/>
    <property type="molecule type" value="Genomic_DNA"/>
</dbReference>
<dbReference type="GO" id="GO:0016301">
    <property type="term" value="F:kinase activity"/>
    <property type="evidence" value="ECO:0007669"/>
    <property type="project" value="UniProtKB-KW"/>
</dbReference>
<protein>
    <submittedName>
        <fullName evidence="1">Phosphorylase kinase, gamma catalytic subunit</fullName>
    </submittedName>
</protein>
<sequence length="89" mass="9746">MNAGVCSLPDIMRSIHIGLSCVQQNVNDRPTMASTVSMLNSSSVTFSIPSQPIFFNSHTHPQMPLLQEYSSSGSQLSINNVSMSEIYPR</sequence>
<dbReference type="Proteomes" id="UP000245207">
    <property type="component" value="Unassembled WGS sequence"/>
</dbReference>
<accession>A0A2U1PNQ3</accession>